<dbReference type="AlphaFoldDB" id="G6YMC6"/>
<evidence type="ECO:0000313" key="2">
    <source>
        <dbReference type="Proteomes" id="UP000002949"/>
    </source>
</evidence>
<dbReference type="Proteomes" id="UP000002949">
    <property type="component" value="Unassembled WGS sequence"/>
</dbReference>
<protein>
    <submittedName>
        <fullName evidence="1">Uncharacterized protein</fullName>
    </submittedName>
</protein>
<dbReference type="EMBL" id="AGSN01000271">
    <property type="protein sequence ID" value="EHH02134.1"/>
    <property type="molecule type" value="Genomic_DNA"/>
</dbReference>
<name>G6YMC6_9HYPH</name>
<sequence>MITIGIASDMAVSVDLSDISGHLQLRPFLLFLEYALSITLQDNLWLSQV</sequence>
<organism evidence="1 2">
    <name type="scientific">Mesorhizobium amorphae CCNWGS0123</name>
    <dbReference type="NCBI Taxonomy" id="1082933"/>
    <lineage>
        <taxon>Bacteria</taxon>
        <taxon>Pseudomonadati</taxon>
        <taxon>Pseudomonadota</taxon>
        <taxon>Alphaproteobacteria</taxon>
        <taxon>Hyphomicrobiales</taxon>
        <taxon>Phyllobacteriaceae</taxon>
        <taxon>Mesorhizobium</taxon>
    </lineage>
</organism>
<accession>G6YMC6</accession>
<reference evidence="1 2" key="1">
    <citation type="journal article" date="2012" name="J. Bacteriol.">
        <title>Draft Genome Sequence of Plant Growth-Promoting Rhizobium Mesorhizobium amorphae, Isolated from Zinc-Lead Mine Tailings.</title>
        <authorList>
            <person name="Hao X."/>
            <person name="Lin Y."/>
            <person name="Johnstone L."/>
            <person name="Baltrus D.A."/>
            <person name="Miller S.J."/>
            <person name="Wei G."/>
            <person name="Rensing C."/>
        </authorList>
    </citation>
    <scope>NUCLEOTIDE SEQUENCE [LARGE SCALE GENOMIC DNA]</scope>
    <source>
        <strain evidence="1 2">CCNWGS0123</strain>
    </source>
</reference>
<proteinExistence type="predicted"/>
<evidence type="ECO:0000313" key="1">
    <source>
        <dbReference type="EMBL" id="EHH02134.1"/>
    </source>
</evidence>
<keyword evidence="2" id="KW-1185">Reference proteome</keyword>
<gene>
    <name evidence="1" type="ORF">MEA186_35884</name>
</gene>